<name>A0A367GT67_9SPHI</name>
<dbReference type="Gene3D" id="3.40.50.2300">
    <property type="match status" value="2"/>
</dbReference>
<evidence type="ECO:0000256" key="3">
    <source>
        <dbReference type="ARBA" id="ARBA00022989"/>
    </source>
</evidence>
<dbReference type="InterPro" id="IPR001828">
    <property type="entry name" value="ANF_lig-bd_rcpt"/>
</dbReference>
<proteinExistence type="predicted"/>
<evidence type="ECO:0000256" key="1">
    <source>
        <dbReference type="ARBA" id="ARBA00004370"/>
    </source>
</evidence>
<dbReference type="OrthoDB" id="5441927at2"/>
<organism evidence="7 8">
    <name type="scientific">Mucilaginibacter hurinus</name>
    <dbReference type="NCBI Taxonomy" id="2201324"/>
    <lineage>
        <taxon>Bacteria</taxon>
        <taxon>Pseudomonadati</taxon>
        <taxon>Bacteroidota</taxon>
        <taxon>Sphingobacteriia</taxon>
        <taxon>Sphingobacteriales</taxon>
        <taxon>Sphingobacteriaceae</taxon>
        <taxon>Mucilaginibacter</taxon>
    </lineage>
</organism>
<feature type="chain" id="PRO_5016809463" description="Receptor ligand binding region domain-containing protein" evidence="5">
    <location>
        <begin position="24"/>
        <end position="411"/>
    </location>
</feature>
<evidence type="ECO:0000313" key="7">
    <source>
        <dbReference type="EMBL" id="RCH56036.1"/>
    </source>
</evidence>
<dbReference type="GO" id="GO:0016020">
    <property type="term" value="C:membrane"/>
    <property type="evidence" value="ECO:0007669"/>
    <property type="project" value="UniProtKB-SubCell"/>
</dbReference>
<sequence>MRKRFTTLLTAFASLVVISSAFVACTKSEPVEPGIPVVQVPAMLSLTGTWSSLGLASKAALEVAQQDINTYLDGKNAGFRIQPLVADSKLDTTVAKRLFMEAVNGRYSFLIGPQSSAELAAIKPLVDKAQVVVISQSSTAGSLAIAGDAIFRFCPSDKVEGAAMAKTINEDGIKGVVTVARDDAGNKGLQSSTGAEFTKLGGEVEALAPYGTAENIDFAPVVANIKAKVLALTATHGEGHVAVYLASFDEIKNLFKAAAAEPVLKNVKWYGSDGVVQSAALTSDAVAADFAIATEYFAPAYGLSPAYESRWKPIAERIKKITGNEPDAFALVVYDALWTIARTVEASKTTPVETFAQLKTLFTTTANKNEGITGPDVLNEAGDRADGTFDYWSIVKEGSTYKWVLTGKSND</sequence>
<dbReference type="Proteomes" id="UP000253209">
    <property type="component" value="Unassembled WGS sequence"/>
</dbReference>
<dbReference type="PANTHER" id="PTHR30483:SF40">
    <property type="entry name" value="HISTIDINE KINASE"/>
    <property type="match status" value="1"/>
</dbReference>
<dbReference type="PROSITE" id="PS51257">
    <property type="entry name" value="PROKAR_LIPOPROTEIN"/>
    <property type="match status" value="1"/>
</dbReference>
<dbReference type="InterPro" id="IPR028082">
    <property type="entry name" value="Peripla_BP_I"/>
</dbReference>
<dbReference type="Pfam" id="PF01094">
    <property type="entry name" value="ANF_receptor"/>
    <property type="match status" value="1"/>
</dbReference>
<evidence type="ECO:0000256" key="2">
    <source>
        <dbReference type="ARBA" id="ARBA00022692"/>
    </source>
</evidence>
<comment type="subcellular location">
    <subcellularLocation>
        <location evidence="1">Membrane</location>
    </subcellularLocation>
</comment>
<keyword evidence="4" id="KW-0472">Membrane</keyword>
<evidence type="ECO:0000256" key="5">
    <source>
        <dbReference type="SAM" id="SignalP"/>
    </source>
</evidence>
<gene>
    <name evidence="7" type="ORF">DJ568_04620</name>
</gene>
<comment type="caution">
    <text evidence="7">The sequence shown here is derived from an EMBL/GenBank/DDBJ whole genome shotgun (WGS) entry which is preliminary data.</text>
</comment>
<keyword evidence="2" id="KW-0812">Transmembrane</keyword>
<evidence type="ECO:0000259" key="6">
    <source>
        <dbReference type="Pfam" id="PF01094"/>
    </source>
</evidence>
<keyword evidence="8" id="KW-1185">Reference proteome</keyword>
<dbReference type="AlphaFoldDB" id="A0A367GT67"/>
<evidence type="ECO:0000313" key="8">
    <source>
        <dbReference type="Proteomes" id="UP000253209"/>
    </source>
</evidence>
<dbReference type="PANTHER" id="PTHR30483">
    <property type="entry name" value="LEUCINE-SPECIFIC-BINDING PROTEIN"/>
    <property type="match status" value="1"/>
</dbReference>
<dbReference type="EMBL" id="QGDC01000002">
    <property type="protein sequence ID" value="RCH56036.1"/>
    <property type="molecule type" value="Genomic_DNA"/>
</dbReference>
<keyword evidence="5" id="KW-0732">Signal</keyword>
<keyword evidence="3" id="KW-1133">Transmembrane helix</keyword>
<dbReference type="InterPro" id="IPR051010">
    <property type="entry name" value="BCAA_transport"/>
</dbReference>
<accession>A0A367GT67</accession>
<dbReference type="RefSeq" id="WP_114004073.1">
    <property type="nucleotide sequence ID" value="NZ_QGDC01000002.1"/>
</dbReference>
<feature type="domain" description="Receptor ligand binding region" evidence="6">
    <location>
        <begin position="58"/>
        <end position="394"/>
    </location>
</feature>
<reference evidence="7 8" key="1">
    <citation type="submission" date="2018-05" db="EMBL/GenBank/DDBJ databases">
        <title>Mucilaginibacter hurinus sp. nov., isolated from briquette warehouse soil.</title>
        <authorList>
            <person name="Choi L."/>
        </authorList>
    </citation>
    <scope>NUCLEOTIDE SEQUENCE [LARGE SCALE GENOMIC DNA]</scope>
    <source>
        <strain evidence="7 8">ZR32</strain>
    </source>
</reference>
<dbReference type="SUPFAM" id="SSF53822">
    <property type="entry name" value="Periplasmic binding protein-like I"/>
    <property type="match status" value="1"/>
</dbReference>
<protein>
    <recommendedName>
        <fullName evidence="6">Receptor ligand binding region domain-containing protein</fullName>
    </recommendedName>
</protein>
<evidence type="ECO:0000256" key="4">
    <source>
        <dbReference type="ARBA" id="ARBA00023136"/>
    </source>
</evidence>
<feature type="signal peptide" evidence="5">
    <location>
        <begin position="1"/>
        <end position="23"/>
    </location>
</feature>